<evidence type="ECO:0000313" key="1">
    <source>
        <dbReference type="EnsemblMetazoa" id="Aqu2.1.20022_001"/>
    </source>
</evidence>
<reference evidence="1" key="1">
    <citation type="submission" date="2017-05" db="UniProtKB">
        <authorList>
            <consortium name="EnsemblMetazoa"/>
        </authorList>
    </citation>
    <scope>IDENTIFICATION</scope>
</reference>
<protein>
    <submittedName>
        <fullName evidence="1">Uncharacterized protein</fullName>
    </submittedName>
</protein>
<dbReference type="AlphaFoldDB" id="A0A1X7TXJ9"/>
<proteinExistence type="predicted"/>
<dbReference type="EnsemblMetazoa" id="Aqu2.1.20022_001">
    <property type="protein sequence ID" value="Aqu2.1.20022_001"/>
    <property type="gene ID" value="Aqu2.1.20022"/>
</dbReference>
<sequence>MDRCTRNSTSTIIQHSLSSLHQKHHEFQLNGANLKKAKLFDNVIGKPIFDVPLTQEKSITNHEKIVSKGFELDEGVLVKGLDQALSTFNVEHQAYHGGSFIGNHIHKALKPDNIHTLHFPCYYSSNIEY</sequence>
<name>A0A1X7TXJ9_AMPQE</name>
<organism evidence="1">
    <name type="scientific">Amphimedon queenslandica</name>
    <name type="common">Sponge</name>
    <dbReference type="NCBI Taxonomy" id="400682"/>
    <lineage>
        <taxon>Eukaryota</taxon>
        <taxon>Metazoa</taxon>
        <taxon>Porifera</taxon>
        <taxon>Demospongiae</taxon>
        <taxon>Heteroscleromorpha</taxon>
        <taxon>Haplosclerida</taxon>
        <taxon>Niphatidae</taxon>
        <taxon>Amphimedon</taxon>
    </lineage>
</organism>
<accession>A0A1X7TXJ9</accession>
<dbReference type="InParanoid" id="A0A1X7TXJ9"/>